<dbReference type="Pfam" id="PF07992">
    <property type="entry name" value="Pyr_redox_2"/>
    <property type="match status" value="1"/>
</dbReference>
<evidence type="ECO:0000256" key="3">
    <source>
        <dbReference type="ARBA" id="ARBA00048132"/>
    </source>
</evidence>
<dbReference type="InterPro" id="IPR036188">
    <property type="entry name" value="FAD/NAD-bd_sf"/>
</dbReference>
<dbReference type="RefSeq" id="WP_136433806.1">
    <property type="nucleotide sequence ID" value="NZ_JBHSNS010000008.1"/>
</dbReference>
<name>A0ABW0ZH70_9ACTN</name>
<dbReference type="EMBL" id="JBHSNS010000008">
    <property type="protein sequence ID" value="MFC5730356.1"/>
    <property type="molecule type" value="Genomic_DNA"/>
</dbReference>
<sequence>METDRSYDVAVVGAGAAGLQAALTLGRMRRRVVLFGTDRCRNDPAEHVHNFLGHDGTPPADLRAAARKDLEQYETVEMVEREVARIAGELDDFRLEVDGFPSVQARRVILATGVTDELPDVPGVAEQFGRHVAHCPYCHGYEYRDRPIGILGPGSHVAPQSRLLERLATPVVVLMNGAEPDEAITTAAAEIGALVVTEELERVESGDRGLRVVLRGREPVDLGGLFVHPVWRQAAPFAEQLGLETGDLGGIRLDSEGATSKPGVYAAGDLAHHRDLPMPVASVLTAAAAGLVAAASCDADLL</sequence>
<reference evidence="6" key="1">
    <citation type="journal article" date="2019" name="Int. J. Syst. Evol. Microbiol.">
        <title>The Global Catalogue of Microorganisms (GCM) 10K type strain sequencing project: providing services to taxonomists for standard genome sequencing and annotation.</title>
        <authorList>
            <consortium name="The Broad Institute Genomics Platform"/>
            <consortium name="The Broad Institute Genome Sequencing Center for Infectious Disease"/>
            <person name="Wu L."/>
            <person name="Ma J."/>
        </authorList>
    </citation>
    <scope>NUCLEOTIDE SEQUENCE [LARGE SCALE GENOMIC DNA]</scope>
    <source>
        <strain evidence="6">YIM 94188</strain>
    </source>
</reference>
<comment type="catalytic activity">
    <reaction evidence="3">
        <text>[thioredoxin]-dithiol + NADP(+) = [thioredoxin]-disulfide + NADPH + H(+)</text>
        <dbReference type="Rhea" id="RHEA:20345"/>
        <dbReference type="Rhea" id="RHEA-COMP:10698"/>
        <dbReference type="Rhea" id="RHEA-COMP:10700"/>
        <dbReference type="ChEBI" id="CHEBI:15378"/>
        <dbReference type="ChEBI" id="CHEBI:29950"/>
        <dbReference type="ChEBI" id="CHEBI:50058"/>
        <dbReference type="ChEBI" id="CHEBI:57783"/>
        <dbReference type="ChEBI" id="CHEBI:58349"/>
        <dbReference type="EC" id="1.8.1.9"/>
    </reaction>
</comment>
<dbReference type="PANTHER" id="PTHR48105">
    <property type="entry name" value="THIOREDOXIN REDUCTASE 1-RELATED-RELATED"/>
    <property type="match status" value="1"/>
</dbReference>
<accession>A0ABW0ZH70</accession>
<evidence type="ECO:0000313" key="6">
    <source>
        <dbReference type="Proteomes" id="UP001596072"/>
    </source>
</evidence>
<gene>
    <name evidence="5" type="ORF">ACFPQB_15640</name>
</gene>
<evidence type="ECO:0000313" key="5">
    <source>
        <dbReference type="EMBL" id="MFC5730356.1"/>
    </source>
</evidence>
<dbReference type="Gene3D" id="3.50.50.60">
    <property type="entry name" value="FAD/NAD(P)-binding domain"/>
    <property type="match status" value="2"/>
</dbReference>
<feature type="domain" description="FAD/NAD(P)-binding" evidence="4">
    <location>
        <begin position="7"/>
        <end position="274"/>
    </location>
</feature>
<evidence type="ECO:0000259" key="4">
    <source>
        <dbReference type="Pfam" id="PF07992"/>
    </source>
</evidence>
<keyword evidence="6" id="KW-1185">Reference proteome</keyword>
<comment type="caution">
    <text evidence="5">The sequence shown here is derived from an EMBL/GenBank/DDBJ whole genome shotgun (WGS) entry which is preliminary data.</text>
</comment>
<keyword evidence="2" id="KW-0560">Oxidoreductase</keyword>
<dbReference type="SUPFAM" id="SSF51905">
    <property type="entry name" value="FAD/NAD(P)-binding domain"/>
    <property type="match status" value="2"/>
</dbReference>
<protein>
    <submittedName>
        <fullName evidence="5">NAD(P)/FAD-dependent oxidoreductase</fullName>
    </submittedName>
</protein>
<proteinExistence type="predicted"/>
<dbReference type="PRINTS" id="PR00368">
    <property type="entry name" value="FADPNR"/>
</dbReference>
<organism evidence="5 6">
    <name type="scientific">Nocardioides vastitatis</name>
    <dbReference type="NCBI Taxonomy" id="2568655"/>
    <lineage>
        <taxon>Bacteria</taxon>
        <taxon>Bacillati</taxon>
        <taxon>Actinomycetota</taxon>
        <taxon>Actinomycetes</taxon>
        <taxon>Propionibacteriales</taxon>
        <taxon>Nocardioidaceae</taxon>
        <taxon>Nocardioides</taxon>
    </lineage>
</organism>
<dbReference type="Proteomes" id="UP001596072">
    <property type="component" value="Unassembled WGS sequence"/>
</dbReference>
<dbReference type="InterPro" id="IPR023753">
    <property type="entry name" value="FAD/NAD-binding_dom"/>
</dbReference>
<keyword evidence="1" id="KW-0285">Flavoprotein</keyword>
<dbReference type="PRINTS" id="PR00469">
    <property type="entry name" value="PNDRDTASEII"/>
</dbReference>
<evidence type="ECO:0000256" key="1">
    <source>
        <dbReference type="ARBA" id="ARBA00022630"/>
    </source>
</evidence>
<dbReference type="InterPro" id="IPR050097">
    <property type="entry name" value="Ferredoxin-NADP_redctase_2"/>
</dbReference>
<evidence type="ECO:0000256" key="2">
    <source>
        <dbReference type="ARBA" id="ARBA00023002"/>
    </source>
</evidence>